<keyword evidence="1" id="KW-0732">Signal</keyword>
<evidence type="ECO:0008006" key="4">
    <source>
        <dbReference type="Google" id="ProtNLM"/>
    </source>
</evidence>
<feature type="chain" id="PRO_5017989943" description="DUF4397 domain-containing protein" evidence="1">
    <location>
        <begin position="26"/>
        <end position="597"/>
    </location>
</feature>
<sequence length="597" mass="65613">MHIQTIKRKIATILLLALVSMSACLKEKKDNLIEPLDVLQKSNSSIRMFNLTGGPVDVMINNIPLTSFNNSGGATPLGLSIFPSGKWNSAENGSPFTIMNGLLDKNGKAHLVLTAGTILNEDTVLQNDITQPRDYYLLPDGSMKILARQNIPPSRPENFRIRIINMGDENDALGLGAPLSLTWADGSAVSPELQNIASNTSSEYVEIPYGSYQFKLFTGTGAGVNVIKQLAELPLNALFDGCNPDAVIPQTGLLPRVRTFKPGGVYSIVVSSGAITFWDCYRFSRLGKMVNSYRIVTELDPGVNHSYARMHALNAMPGKQVRVRVDGAFLSESPMPYLGSLPYNETVNADYKIFVQGEHTVQAVDEKGTVLAEQSLRLYPYDNYTIWVNERPDGKPGLLFSANDMTSTLYASNYNNGQFPDDGTSGTPRRVNFPYAWQSRFLNLSPDLPYATFTNDQSLFQTAPVYADSLRYSSAYVNIASGVLPERNASILYTIPAKNEFTYFGAEPIYEMDITPSFIRVFRSRPGNPGEIPGEWLKQVAPLDAKKAFIANPQLYVSGGMTPRVETGIYSIALVGRTYNSSGGDDKAKLVVIKHNK</sequence>
<protein>
    <recommendedName>
        <fullName evidence="4">DUF4397 domain-containing protein</fullName>
    </recommendedName>
</protein>
<dbReference type="AlphaFoldDB" id="A0A3N4MRC2"/>
<evidence type="ECO:0000313" key="2">
    <source>
        <dbReference type="EMBL" id="RPD42129.1"/>
    </source>
</evidence>
<dbReference type="PROSITE" id="PS51257">
    <property type="entry name" value="PROKAR_LIPOPROTEIN"/>
    <property type="match status" value="1"/>
</dbReference>
<dbReference type="OrthoDB" id="615056at2"/>
<evidence type="ECO:0000313" key="3">
    <source>
        <dbReference type="Proteomes" id="UP000279089"/>
    </source>
</evidence>
<proteinExistence type="predicted"/>
<comment type="caution">
    <text evidence="2">The sequence shown here is derived from an EMBL/GenBank/DDBJ whole genome shotgun (WGS) entry which is preliminary data.</text>
</comment>
<dbReference type="EMBL" id="RMBX01000003">
    <property type="protein sequence ID" value="RPD42129.1"/>
    <property type="molecule type" value="Genomic_DNA"/>
</dbReference>
<gene>
    <name evidence="2" type="ORF">EG028_08280</name>
</gene>
<organism evidence="2 3">
    <name type="scientific">Chitinophaga barathri</name>
    <dbReference type="NCBI Taxonomy" id="1647451"/>
    <lineage>
        <taxon>Bacteria</taxon>
        <taxon>Pseudomonadati</taxon>
        <taxon>Bacteroidota</taxon>
        <taxon>Chitinophagia</taxon>
        <taxon>Chitinophagales</taxon>
        <taxon>Chitinophagaceae</taxon>
        <taxon>Chitinophaga</taxon>
    </lineage>
</organism>
<dbReference type="RefSeq" id="WP_120515105.1">
    <property type="nucleotide sequence ID" value="NZ_QXZY01000002.1"/>
</dbReference>
<accession>A0A3N4MRC2</accession>
<keyword evidence="3" id="KW-1185">Reference proteome</keyword>
<evidence type="ECO:0000256" key="1">
    <source>
        <dbReference type="SAM" id="SignalP"/>
    </source>
</evidence>
<dbReference type="Proteomes" id="UP000279089">
    <property type="component" value="Unassembled WGS sequence"/>
</dbReference>
<feature type="signal peptide" evidence="1">
    <location>
        <begin position="1"/>
        <end position="25"/>
    </location>
</feature>
<name>A0A3N4MRC2_9BACT</name>
<reference evidence="3" key="1">
    <citation type="submission" date="2018-11" db="EMBL/GenBank/DDBJ databases">
        <title>Chitinophaga lutea sp.nov., isolate from arsenic contaminated soil.</title>
        <authorList>
            <person name="Zong Y."/>
        </authorList>
    </citation>
    <scope>NUCLEOTIDE SEQUENCE [LARGE SCALE GENOMIC DNA]</scope>
    <source>
        <strain evidence="3">YLT18</strain>
    </source>
</reference>